<dbReference type="Gene3D" id="1.10.10.60">
    <property type="entry name" value="Homeodomain-like"/>
    <property type="match status" value="2"/>
</dbReference>
<dbReference type="InterPro" id="IPR009057">
    <property type="entry name" value="Homeodomain-like_sf"/>
</dbReference>
<dbReference type="AlphaFoldDB" id="A0A857EZK0"/>
<feature type="domain" description="HTH araC/xylS-type" evidence="4">
    <location>
        <begin position="13"/>
        <end position="111"/>
    </location>
</feature>
<dbReference type="GO" id="GO:0043565">
    <property type="term" value="F:sequence-specific DNA binding"/>
    <property type="evidence" value="ECO:0007669"/>
    <property type="project" value="InterPro"/>
</dbReference>
<dbReference type="InterPro" id="IPR018060">
    <property type="entry name" value="HTH_AraC"/>
</dbReference>
<keyword evidence="2" id="KW-0238">DNA-binding</keyword>
<sequence>MSSVHDYHQDIIDELIRWIAQQHDKTITTAIVAERAGFSHWHMQRIFKQRTGITLGRYIKNIRLGKAVFELIKGNETVIIIALQYGYESQQTFTRAIKSYTGLSPGVIKRLPNEQKMSLLEWVLNQNSQ</sequence>
<dbReference type="KEGG" id="yca:F0T03_12210"/>
<dbReference type="Pfam" id="PF12833">
    <property type="entry name" value="HTH_18"/>
    <property type="match status" value="1"/>
</dbReference>
<protein>
    <submittedName>
        <fullName evidence="5">Helix-turn-helix transcriptional regulator</fullName>
    </submittedName>
</protein>
<keyword evidence="6" id="KW-1185">Reference proteome</keyword>
<gene>
    <name evidence="5" type="ORF">F0T03_12210</name>
</gene>
<name>A0A857EZK0_9GAMM</name>
<dbReference type="SUPFAM" id="SSF46689">
    <property type="entry name" value="Homeodomain-like"/>
    <property type="match status" value="2"/>
</dbReference>
<dbReference type="RefSeq" id="WP_145553748.1">
    <property type="nucleotide sequence ID" value="NZ_CABHYN010000027.1"/>
</dbReference>
<organism evidence="5 6">
    <name type="scientific">Yersinia canariae</name>
    <dbReference type="NCBI Taxonomy" id="2607663"/>
    <lineage>
        <taxon>Bacteria</taxon>
        <taxon>Pseudomonadati</taxon>
        <taxon>Pseudomonadota</taxon>
        <taxon>Gammaproteobacteria</taxon>
        <taxon>Enterobacterales</taxon>
        <taxon>Yersiniaceae</taxon>
        <taxon>Yersinia</taxon>
    </lineage>
</organism>
<accession>A0A857EZK0</accession>
<evidence type="ECO:0000259" key="4">
    <source>
        <dbReference type="PROSITE" id="PS01124"/>
    </source>
</evidence>
<dbReference type="Proteomes" id="UP000464402">
    <property type="component" value="Chromosome"/>
</dbReference>
<keyword evidence="1" id="KW-0805">Transcription regulation</keyword>
<dbReference type="PROSITE" id="PS01124">
    <property type="entry name" value="HTH_ARAC_FAMILY_2"/>
    <property type="match status" value="1"/>
</dbReference>
<dbReference type="InterPro" id="IPR018062">
    <property type="entry name" value="HTH_AraC-typ_CS"/>
</dbReference>
<keyword evidence="3" id="KW-0804">Transcription</keyword>
<dbReference type="SMART" id="SM00342">
    <property type="entry name" value="HTH_ARAC"/>
    <property type="match status" value="1"/>
</dbReference>
<dbReference type="PROSITE" id="PS00041">
    <property type="entry name" value="HTH_ARAC_FAMILY_1"/>
    <property type="match status" value="1"/>
</dbReference>
<dbReference type="GO" id="GO:0003700">
    <property type="term" value="F:DNA-binding transcription factor activity"/>
    <property type="evidence" value="ECO:0007669"/>
    <property type="project" value="InterPro"/>
</dbReference>
<proteinExistence type="predicted"/>
<dbReference type="EMBL" id="CP043727">
    <property type="protein sequence ID" value="QHB32857.1"/>
    <property type="molecule type" value="Genomic_DNA"/>
</dbReference>
<dbReference type="InterPro" id="IPR050959">
    <property type="entry name" value="MarA-like"/>
</dbReference>
<evidence type="ECO:0000256" key="3">
    <source>
        <dbReference type="ARBA" id="ARBA00023163"/>
    </source>
</evidence>
<reference evidence="6" key="1">
    <citation type="submission" date="2019-09" db="EMBL/GenBank/DDBJ databases">
        <title>Yersinia canariae sp. nov., isolated from a human yersiniosis case.</title>
        <authorList>
            <person name="Nguyen S.V."/>
            <person name="Greig D."/>
            <person name="Hurley D."/>
            <person name="Cao Y."/>
            <person name="McCabe E."/>
            <person name="Mitchell M."/>
            <person name="Jenkins C."/>
            <person name="Fanning S."/>
        </authorList>
    </citation>
    <scope>NUCLEOTIDE SEQUENCE [LARGE SCALE GENOMIC DNA]</scope>
    <source>
        <strain evidence="6">NCTC 14382</strain>
    </source>
</reference>
<dbReference type="PANTHER" id="PTHR47504:SF5">
    <property type="entry name" value="RIGHT ORIGIN-BINDING PROTEIN"/>
    <property type="match status" value="1"/>
</dbReference>
<evidence type="ECO:0000256" key="1">
    <source>
        <dbReference type="ARBA" id="ARBA00023015"/>
    </source>
</evidence>
<dbReference type="PANTHER" id="PTHR47504">
    <property type="entry name" value="RIGHT ORIGIN-BINDING PROTEIN"/>
    <property type="match status" value="1"/>
</dbReference>
<evidence type="ECO:0000256" key="2">
    <source>
        <dbReference type="ARBA" id="ARBA00023125"/>
    </source>
</evidence>
<evidence type="ECO:0000313" key="5">
    <source>
        <dbReference type="EMBL" id="QHB32857.1"/>
    </source>
</evidence>
<evidence type="ECO:0000313" key="6">
    <source>
        <dbReference type="Proteomes" id="UP000464402"/>
    </source>
</evidence>